<accession>A0AAW1D6N3</accession>
<proteinExistence type="predicted"/>
<dbReference type="EMBL" id="JAPXFL010000005">
    <property type="protein sequence ID" value="KAK9506381.1"/>
    <property type="molecule type" value="Genomic_DNA"/>
</dbReference>
<dbReference type="AlphaFoldDB" id="A0AAW1D6N3"/>
<evidence type="ECO:0000313" key="3">
    <source>
        <dbReference type="Proteomes" id="UP001461498"/>
    </source>
</evidence>
<name>A0AAW1D6N3_9HEMI</name>
<dbReference type="Proteomes" id="UP001461498">
    <property type="component" value="Unassembled WGS sequence"/>
</dbReference>
<reference evidence="2 3" key="1">
    <citation type="submission" date="2022-12" db="EMBL/GenBank/DDBJ databases">
        <title>Chromosome-level genome assembly of true bugs.</title>
        <authorList>
            <person name="Ma L."/>
            <person name="Li H."/>
        </authorList>
    </citation>
    <scope>NUCLEOTIDE SEQUENCE [LARGE SCALE GENOMIC DNA]</scope>
    <source>
        <strain evidence="2">Lab_2022b</strain>
    </source>
</reference>
<gene>
    <name evidence="2" type="ORF">O3M35_008332</name>
</gene>
<organism evidence="2 3">
    <name type="scientific">Rhynocoris fuscipes</name>
    <dbReference type="NCBI Taxonomy" id="488301"/>
    <lineage>
        <taxon>Eukaryota</taxon>
        <taxon>Metazoa</taxon>
        <taxon>Ecdysozoa</taxon>
        <taxon>Arthropoda</taxon>
        <taxon>Hexapoda</taxon>
        <taxon>Insecta</taxon>
        <taxon>Pterygota</taxon>
        <taxon>Neoptera</taxon>
        <taxon>Paraneoptera</taxon>
        <taxon>Hemiptera</taxon>
        <taxon>Heteroptera</taxon>
        <taxon>Panheteroptera</taxon>
        <taxon>Cimicomorpha</taxon>
        <taxon>Reduviidae</taxon>
        <taxon>Harpactorinae</taxon>
        <taxon>Harpactorini</taxon>
        <taxon>Rhynocoris</taxon>
    </lineage>
</organism>
<evidence type="ECO:0000256" key="1">
    <source>
        <dbReference type="SAM" id="MobiDB-lite"/>
    </source>
</evidence>
<sequence>MEISVLSIVEPHFTSVQETSDLFLEGRTGFGHSSIFSDVQASEVKNPLISELVSTGEGSTAAFRPVARSPDSTVPNLSGSDRGEGLSPIDCSTCVSYMLPEQKSSPSASSTSHRN</sequence>
<protein>
    <submittedName>
        <fullName evidence="2">Uncharacterized protein</fullName>
    </submittedName>
</protein>
<feature type="compositionally biased region" description="Polar residues" evidence="1">
    <location>
        <begin position="70"/>
        <end position="79"/>
    </location>
</feature>
<comment type="caution">
    <text evidence="2">The sequence shown here is derived from an EMBL/GenBank/DDBJ whole genome shotgun (WGS) entry which is preliminary data.</text>
</comment>
<evidence type="ECO:0000313" key="2">
    <source>
        <dbReference type="EMBL" id="KAK9506381.1"/>
    </source>
</evidence>
<feature type="region of interest" description="Disordered" evidence="1">
    <location>
        <begin position="61"/>
        <end position="87"/>
    </location>
</feature>
<keyword evidence="3" id="KW-1185">Reference proteome</keyword>